<reference evidence="8 9" key="1">
    <citation type="submission" date="2023-05" db="EMBL/GenBank/DDBJ databases">
        <title>[ruminococcus] sp. nov., isolated from a pig farm feces dump.</title>
        <authorList>
            <person name="Chang Y.-H."/>
        </authorList>
    </citation>
    <scope>NUCLEOTIDE SEQUENCE [LARGE SCALE GENOMIC DNA]</scope>
    <source>
        <strain evidence="8 9">YH-rum2234</strain>
    </source>
</reference>
<dbReference type="RefSeq" id="WP_283231664.1">
    <property type="nucleotide sequence ID" value="NZ_JASGBQ010000028.1"/>
</dbReference>
<comment type="subcellular location">
    <subcellularLocation>
        <location evidence="6 7">Cytoplasm</location>
    </subcellularLocation>
</comment>
<keyword evidence="3 6" id="KW-0028">Amino-acid biosynthesis</keyword>
<accession>A0AAP4BBE1</accession>
<gene>
    <name evidence="6 8" type="primary">hisB</name>
    <name evidence="8" type="ORF">QJ036_12350</name>
</gene>
<evidence type="ECO:0000256" key="2">
    <source>
        <dbReference type="ARBA" id="ARBA00016664"/>
    </source>
</evidence>
<keyword evidence="9" id="KW-1185">Reference proteome</keyword>
<dbReference type="NCBIfam" id="NF002111">
    <property type="entry name" value="PRK00951.2-1"/>
    <property type="match status" value="1"/>
</dbReference>
<dbReference type="InterPro" id="IPR020565">
    <property type="entry name" value="ImidazoleglycerP_deHydtase_CS"/>
</dbReference>
<dbReference type="PANTHER" id="PTHR23133">
    <property type="entry name" value="IMIDAZOLEGLYCEROL-PHOSPHATE DEHYDRATASE HIS7"/>
    <property type="match status" value="1"/>
</dbReference>
<keyword evidence="5 6" id="KW-0456">Lyase</keyword>
<dbReference type="FunFam" id="3.30.230.40:FF:000003">
    <property type="entry name" value="Imidazoleglycerol-phosphate dehydratase HisB"/>
    <property type="match status" value="1"/>
</dbReference>
<dbReference type="GO" id="GO:0004424">
    <property type="term" value="F:imidazoleglycerol-phosphate dehydratase activity"/>
    <property type="evidence" value="ECO:0007669"/>
    <property type="project" value="UniProtKB-UniRule"/>
</dbReference>
<comment type="catalytic activity">
    <reaction evidence="6 7">
        <text>D-erythro-1-(imidazol-4-yl)glycerol 3-phosphate = 3-(imidazol-4-yl)-2-oxopropyl phosphate + H2O</text>
        <dbReference type="Rhea" id="RHEA:11040"/>
        <dbReference type="ChEBI" id="CHEBI:15377"/>
        <dbReference type="ChEBI" id="CHEBI:57766"/>
        <dbReference type="ChEBI" id="CHEBI:58278"/>
        <dbReference type="EC" id="4.2.1.19"/>
    </reaction>
</comment>
<evidence type="ECO:0000256" key="3">
    <source>
        <dbReference type="ARBA" id="ARBA00022605"/>
    </source>
</evidence>
<dbReference type="GO" id="GO:0005737">
    <property type="term" value="C:cytoplasm"/>
    <property type="evidence" value="ECO:0007669"/>
    <property type="project" value="UniProtKB-SubCell"/>
</dbReference>
<comment type="caution">
    <text evidence="8">The sequence shown here is derived from an EMBL/GenBank/DDBJ whole genome shotgun (WGS) entry which is preliminary data.</text>
</comment>
<dbReference type="NCBIfam" id="NF002114">
    <property type="entry name" value="PRK00951.2-4"/>
    <property type="match status" value="1"/>
</dbReference>
<proteinExistence type="inferred from homology"/>
<protein>
    <recommendedName>
        <fullName evidence="2 6">Imidazoleglycerol-phosphate dehydratase</fullName>
        <shortName evidence="6">IGPD</shortName>
        <ecNumber evidence="6 7">4.2.1.19</ecNumber>
    </recommendedName>
</protein>
<comment type="similarity">
    <text evidence="6 7">Belongs to the imidazoleglycerol-phosphate dehydratase family.</text>
</comment>
<dbReference type="Proteomes" id="UP001300383">
    <property type="component" value="Unassembled WGS sequence"/>
</dbReference>
<dbReference type="EC" id="4.2.1.19" evidence="6 7"/>
<dbReference type="Gene3D" id="3.30.230.40">
    <property type="entry name" value="Imidazole glycerol phosphate dehydratase, domain 1"/>
    <property type="match status" value="2"/>
</dbReference>
<sequence length="195" mass="21474">MGRTATVERKTKETEIRITIDLDGTGESNIDTGIGFLDHMLILFAKHGLFDLEVKIKGDLEVDTHHSIEDAGIVLGQAILQAVGDKKGIRRYGSCILPMDEVLMLAALDLSGRPYLVYDAELKAERVGALETEMIKEFFYAVSYSAAMNLHIKEIHGENTHHVIEGMFKAFAKALDMAVTVDERIPGLLSTKGSL</sequence>
<keyword evidence="4 6" id="KW-0368">Histidine biosynthesis</keyword>
<dbReference type="InterPro" id="IPR038494">
    <property type="entry name" value="IGPD_sf"/>
</dbReference>
<keyword evidence="6" id="KW-0963">Cytoplasm</keyword>
<evidence type="ECO:0000256" key="4">
    <source>
        <dbReference type="ARBA" id="ARBA00023102"/>
    </source>
</evidence>
<dbReference type="HAMAP" id="MF_00076">
    <property type="entry name" value="HisB"/>
    <property type="match status" value="1"/>
</dbReference>
<evidence type="ECO:0000256" key="1">
    <source>
        <dbReference type="ARBA" id="ARBA00005047"/>
    </source>
</evidence>
<evidence type="ECO:0000313" key="8">
    <source>
        <dbReference type="EMBL" id="MDI9243239.1"/>
    </source>
</evidence>
<dbReference type="FunFam" id="3.30.230.40:FF:000001">
    <property type="entry name" value="Imidazoleglycerol-phosphate dehydratase HisB"/>
    <property type="match status" value="1"/>
</dbReference>
<dbReference type="PROSITE" id="PS00955">
    <property type="entry name" value="IGP_DEHYDRATASE_2"/>
    <property type="match status" value="1"/>
</dbReference>
<evidence type="ECO:0000256" key="7">
    <source>
        <dbReference type="RuleBase" id="RU000599"/>
    </source>
</evidence>
<dbReference type="CDD" id="cd07914">
    <property type="entry name" value="IGPD"/>
    <property type="match status" value="1"/>
</dbReference>
<organism evidence="8 9">
    <name type="scientific">Fusibacillus kribbianus</name>
    <dbReference type="NCBI Taxonomy" id="3044208"/>
    <lineage>
        <taxon>Bacteria</taxon>
        <taxon>Bacillati</taxon>
        <taxon>Bacillota</taxon>
        <taxon>Clostridia</taxon>
        <taxon>Lachnospirales</taxon>
        <taxon>Lachnospiraceae</taxon>
        <taxon>Fusibacillus</taxon>
    </lineage>
</organism>
<dbReference type="GO" id="GO:0000105">
    <property type="term" value="P:L-histidine biosynthetic process"/>
    <property type="evidence" value="ECO:0007669"/>
    <property type="project" value="UniProtKB-UniRule"/>
</dbReference>
<dbReference type="InterPro" id="IPR000807">
    <property type="entry name" value="ImidazoleglycerolP_deHydtase"/>
</dbReference>
<dbReference type="Pfam" id="PF00475">
    <property type="entry name" value="IGPD"/>
    <property type="match status" value="1"/>
</dbReference>
<dbReference type="InterPro" id="IPR020568">
    <property type="entry name" value="Ribosomal_Su5_D2-typ_SF"/>
</dbReference>
<comment type="pathway">
    <text evidence="1 6 7">Amino-acid biosynthesis; L-histidine biosynthesis; L-histidine from 5-phospho-alpha-D-ribose 1-diphosphate: step 6/9.</text>
</comment>
<dbReference type="AlphaFoldDB" id="A0AAP4BBE1"/>
<dbReference type="EMBL" id="JASGBQ010000028">
    <property type="protein sequence ID" value="MDI9243239.1"/>
    <property type="molecule type" value="Genomic_DNA"/>
</dbReference>
<evidence type="ECO:0000256" key="6">
    <source>
        <dbReference type="HAMAP-Rule" id="MF_00076"/>
    </source>
</evidence>
<dbReference type="PROSITE" id="PS00954">
    <property type="entry name" value="IGP_DEHYDRATASE_1"/>
    <property type="match status" value="1"/>
</dbReference>
<name>A0AAP4BBE1_9FIRM</name>
<evidence type="ECO:0000256" key="5">
    <source>
        <dbReference type="ARBA" id="ARBA00023239"/>
    </source>
</evidence>
<evidence type="ECO:0000313" key="9">
    <source>
        <dbReference type="Proteomes" id="UP001300383"/>
    </source>
</evidence>
<dbReference type="PANTHER" id="PTHR23133:SF2">
    <property type="entry name" value="IMIDAZOLEGLYCEROL-PHOSPHATE DEHYDRATASE"/>
    <property type="match status" value="1"/>
</dbReference>
<dbReference type="SUPFAM" id="SSF54211">
    <property type="entry name" value="Ribosomal protein S5 domain 2-like"/>
    <property type="match status" value="2"/>
</dbReference>